<evidence type="ECO:0000313" key="2">
    <source>
        <dbReference type="EMBL" id="RRG17609.1"/>
    </source>
</evidence>
<dbReference type="Pfam" id="PF13460">
    <property type="entry name" value="NAD_binding_10"/>
    <property type="match status" value="1"/>
</dbReference>
<dbReference type="RefSeq" id="WP_124943568.1">
    <property type="nucleotide sequence ID" value="NZ_RHGY01000007.1"/>
</dbReference>
<feature type="domain" description="NAD(P)-binding" evidence="1">
    <location>
        <begin position="7"/>
        <end position="195"/>
    </location>
</feature>
<dbReference type="SUPFAM" id="SSF51735">
    <property type="entry name" value="NAD(P)-binding Rossmann-fold domains"/>
    <property type="match status" value="1"/>
</dbReference>
<accession>A0A3P2R9W9</accession>
<dbReference type="InterPro" id="IPR016040">
    <property type="entry name" value="NAD(P)-bd_dom"/>
</dbReference>
<evidence type="ECO:0000259" key="1">
    <source>
        <dbReference type="Pfam" id="PF13460"/>
    </source>
</evidence>
<comment type="caution">
    <text evidence="2">The sequence shown here is derived from an EMBL/GenBank/DDBJ whole genome shotgun (WGS) entry which is preliminary data.</text>
</comment>
<dbReference type="PANTHER" id="PTHR43162">
    <property type="match status" value="1"/>
</dbReference>
<dbReference type="AlphaFoldDB" id="A0A3P2R9W9"/>
<organism evidence="2 3">
    <name type="scientific">Weissella viridescens</name>
    <name type="common">Lactobacillus viridescens</name>
    <dbReference type="NCBI Taxonomy" id="1629"/>
    <lineage>
        <taxon>Bacteria</taxon>
        <taxon>Bacillati</taxon>
        <taxon>Bacillota</taxon>
        <taxon>Bacilli</taxon>
        <taxon>Lactobacillales</taxon>
        <taxon>Lactobacillaceae</taxon>
        <taxon>Weissella</taxon>
    </lineage>
</organism>
<sequence length="302" mass="33416">MQITLTGSLGHISRPVAEQLVADGHEVTIITRNEKRKADIEAMGAKAAVGSIEDLDFLIEQFRNQDAVYLMLAGGDFKNPNFDVVETAQKQADIYQTAVKEAQVKHVVNLSSIGADQGPEVGGLYTYHIIEDVLRMLDLDSLIFIRPTGMYYNLYANYETLAQTGKIYGVQDPDFVQTFVAPEDVAPVVVAALEKTEFGEHVYYVDSDEVTGRQIATILGDAIGIPDAEWIQISGTQVLENMQASGISKGWAQATVQMLTYMENSKFRADYNRNKGLLGPTKLINFASDFQKYAAEMKKEII</sequence>
<protein>
    <recommendedName>
        <fullName evidence="1">NAD(P)-binding domain-containing protein</fullName>
    </recommendedName>
</protein>
<dbReference type="EMBL" id="RHGY01000007">
    <property type="protein sequence ID" value="RRG17609.1"/>
    <property type="molecule type" value="Genomic_DNA"/>
</dbReference>
<dbReference type="OrthoDB" id="2149806at2"/>
<evidence type="ECO:0000313" key="3">
    <source>
        <dbReference type="Proteomes" id="UP000275836"/>
    </source>
</evidence>
<gene>
    <name evidence="2" type="ORF">D3P96_06555</name>
</gene>
<dbReference type="Gene3D" id="3.40.50.720">
    <property type="entry name" value="NAD(P)-binding Rossmann-like Domain"/>
    <property type="match status" value="1"/>
</dbReference>
<reference evidence="2 3" key="1">
    <citation type="submission" date="2018-10" db="EMBL/GenBank/DDBJ databases">
        <title>Draft genome sequence of Weissella viridescens UCO-SMC3.</title>
        <authorList>
            <person name="Garcia-Cancino A."/>
            <person name="Espinoza-Monje M."/>
            <person name="Albarracin L."/>
            <person name="Garcia-Castillo V."/>
            <person name="Campos-Martin J."/>
            <person name="Nakano Y."/>
            <person name="Guitierrez-Zamorano C."/>
            <person name="Ikeda-Ohtsubo W."/>
            <person name="Morita H."/>
            <person name="Kitazawa H."/>
            <person name="Villena J."/>
        </authorList>
    </citation>
    <scope>NUCLEOTIDE SEQUENCE [LARGE SCALE GENOMIC DNA]</scope>
    <source>
        <strain evidence="2 3">UCO-SMC3</strain>
    </source>
</reference>
<name>A0A3P2R9W9_WEIVI</name>
<dbReference type="InterPro" id="IPR036291">
    <property type="entry name" value="NAD(P)-bd_dom_sf"/>
</dbReference>
<dbReference type="InterPro" id="IPR051604">
    <property type="entry name" value="Ergot_Alk_Oxidoreductase"/>
</dbReference>
<dbReference type="Proteomes" id="UP000275836">
    <property type="component" value="Unassembled WGS sequence"/>
</dbReference>
<proteinExistence type="predicted"/>
<dbReference type="PANTHER" id="PTHR43162:SF1">
    <property type="entry name" value="PRESTALK A DIFFERENTIATION PROTEIN A"/>
    <property type="match status" value="1"/>
</dbReference>